<proteinExistence type="predicted"/>
<dbReference type="KEGG" id="ngr:NAEGRDRAFT_72125"/>
<reference evidence="2 3" key="1">
    <citation type="journal article" date="2010" name="Cell">
        <title>The genome of Naegleria gruberi illuminates early eukaryotic versatility.</title>
        <authorList>
            <person name="Fritz-Laylin L.K."/>
            <person name="Prochnik S.E."/>
            <person name="Ginger M.L."/>
            <person name="Dacks J.B."/>
            <person name="Carpenter M.L."/>
            <person name="Field M.C."/>
            <person name="Kuo A."/>
            <person name="Paredez A."/>
            <person name="Chapman J."/>
            <person name="Pham J."/>
            <person name="Shu S."/>
            <person name="Neupane R."/>
            <person name="Cipriano M."/>
            <person name="Mancuso J."/>
            <person name="Tu H."/>
            <person name="Salamov A."/>
            <person name="Lindquist E."/>
            <person name="Shapiro H."/>
            <person name="Lucas S."/>
            <person name="Grigoriev I.V."/>
            <person name="Cande W.Z."/>
            <person name="Fulton C."/>
            <person name="Rokhsar D.S."/>
            <person name="Dawson S.C."/>
        </authorList>
    </citation>
    <scope>NUCLEOTIDE SEQUENCE [LARGE SCALE GENOMIC DNA]</scope>
    <source>
        <strain evidence="2 3">NEG-M</strain>
    </source>
</reference>
<dbReference type="VEuPathDB" id="AmoebaDB:NAEGRDRAFT_72125"/>
<dbReference type="eggNOG" id="KOG3292">
    <property type="taxonomic scope" value="Eukaryota"/>
</dbReference>
<dbReference type="PANTHER" id="PTHR28026">
    <property type="entry name" value="DUF962 DOMAIN PROTEIN (AFU_ORTHOLOGUE AFUA_8G05310)"/>
    <property type="match status" value="1"/>
</dbReference>
<dbReference type="InterPro" id="IPR009305">
    <property type="entry name" value="Mpo1-like"/>
</dbReference>
<dbReference type="GO" id="GO:0005783">
    <property type="term" value="C:endoplasmic reticulum"/>
    <property type="evidence" value="ECO:0007669"/>
    <property type="project" value="TreeGrafter"/>
</dbReference>
<keyword evidence="1" id="KW-0472">Membrane</keyword>
<evidence type="ECO:0000256" key="1">
    <source>
        <dbReference type="SAM" id="Phobius"/>
    </source>
</evidence>
<dbReference type="Proteomes" id="UP000006671">
    <property type="component" value="Unassembled WGS sequence"/>
</dbReference>
<dbReference type="EMBL" id="GG738895">
    <property type="protein sequence ID" value="EFC39995.1"/>
    <property type="molecule type" value="Genomic_DNA"/>
</dbReference>
<keyword evidence="1" id="KW-1133">Transmembrane helix</keyword>
<dbReference type="GeneID" id="8854550"/>
<evidence type="ECO:0000313" key="2">
    <source>
        <dbReference type="EMBL" id="EFC39995.1"/>
    </source>
</evidence>
<dbReference type="InParanoid" id="D2VT02"/>
<dbReference type="RefSeq" id="XP_002672739.1">
    <property type="nucleotide sequence ID" value="XM_002672693.1"/>
</dbReference>
<feature type="transmembrane region" description="Helical" evidence="1">
    <location>
        <begin position="105"/>
        <end position="122"/>
    </location>
</feature>
<feature type="transmembrane region" description="Helical" evidence="1">
    <location>
        <begin position="168"/>
        <end position="188"/>
    </location>
</feature>
<dbReference type="GO" id="GO:0046521">
    <property type="term" value="P:sphingoid catabolic process"/>
    <property type="evidence" value="ECO:0007669"/>
    <property type="project" value="TreeGrafter"/>
</dbReference>
<dbReference type="AlphaFoldDB" id="D2VT02"/>
<dbReference type="GO" id="GO:0016020">
    <property type="term" value="C:membrane"/>
    <property type="evidence" value="ECO:0007669"/>
    <property type="project" value="GOC"/>
</dbReference>
<accession>D2VT02</accession>
<gene>
    <name evidence="2" type="ORF">NAEGRDRAFT_72125</name>
</gene>
<feature type="transmembrane region" description="Helical" evidence="1">
    <location>
        <begin position="43"/>
        <end position="63"/>
    </location>
</feature>
<organism evidence="3">
    <name type="scientific">Naegleria gruberi</name>
    <name type="common">Amoeba</name>
    <dbReference type="NCBI Taxonomy" id="5762"/>
    <lineage>
        <taxon>Eukaryota</taxon>
        <taxon>Discoba</taxon>
        <taxon>Heterolobosea</taxon>
        <taxon>Tetramitia</taxon>
        <taxon>Eutetramitia</taxon>
        <taxon>Vahlkampfiidae</taxon>
        <taxon>Naegleria</taxon>
    </lineage>
</organism>
<dbReference type="OMA" id="IQFIGHY"/>
<protein>
    <submittedName>
        <fullName evidence="2">Predicted protein</fullName>
    </submittedName>
</protein>
<keyword evidence="1" id="KW-0812">Transmembrane</keyword>
<name>D2VT02_NAEGR</name>
<dbReference type="PANTHER" id="PTHR28026:SF9">
    <property type="entry name" value="2-HYDROXY-PALMITIC ACID DIOXYGENASE MPO1"/>
    <property type="match status" value="1"/>
</dbReference>
<sequence>MSSSQSPPPSDNTKKGSTISRIFSVSDQFANYYFYHQSKTNQIIHFIFVPVIAFSLIMLIFRVDLQHVGIIKNILVDVLGLGAEWCNLATVAFCFLAVYYLILDLIAGALLNAELFAMLVISRHLFLKYSEDPTLYFVIAAVCQVVGWGTQFYGHYLEGKRPALIDNVFQIFIAPLFVLFELLFMLGLRLDLKEIAEKKLKEKNLAATYSKRNKQQ</sequence>
<feature type="transmembrane region" description="Helical" evidence="1">
    <location>
        <begin position="75"/>
        <end position="99"/>
    </location>
</feature>
<dbReference type="OrthoDB" id="2124888at2759"/>
<feature type="transmembrane region" description="Helical" evidence="1">
    <location>
        <begin position="134"/>
        <end position="156"/>
    </location>
</feature>
<dbReference type="FunCoup" id="D2VT02">
    <property type="interactions" value="77"/>
</dbReference>
<evidence type="ECO:0000313" key="3">
    <source>
        <dbReference type="Proteomes" id="UP000006671"/>
    </source>
</evidence>
<dbReference type="Pfam" id="PF06127">
    <property type="entry name" value="Mpo1-like"/>
    <property type="match status" value="1"/>
</dbReference>
<keyword evidence="3" id="KW-1185">Reference proteome</keyword>